<evidence type="ECO:0000256" key="5">
    <source>
        <dbReference type="ARBA" id="ARBA00022777"/>
    </source>
</evidence>
<evidence type="ECO:0000256" key="7">
    <source>
        <dbReference type="ARBA" id="ARBA00023012"/>
    </source>
</evidence>
<keyword evidence="4" id="KW-0547">Nucleotide-binding</keyword>
<accession>A0ABX0J8W0</accession>
<dbReference type="InterPro" id="IPR000014">
    <property type="entry name" value="PAS"/>
</dbReference>
<dbReference type="InterPro" id="IPR050482">
    <property type="entry name" value="Sensor_HK_TwoCompSys"/>
</dbReference>
<keyword evidence="3" id="KW-0808">Transferase</keyword>
<keyword evidence="12" id="KW-1185">Reference proteome</keyword>
<comment type="catalytic activity">
    <reaction evidence="1">
        <text>ATP + protein L-histidine = ADP + protein N-phospho-L-histidine.</text>
        <dbReference type="EC" id="2.7.13.3"/>
    </reaction>
</comment>
<feature type="domain" description="PAS" evidence="10">
    <location>
        <begin position="98"/>
        <end position="168"/>
    </location>
</feature>
<name>A0ABX0J8W0_9BACL</name>
<dbReference type="PROSITE" id="PS50112">
    <property type="entry name" value="PAS"/>
    <property type="match status" value="1"/>
</dbReference>
<organism evidence="11 12">
    <name type="scientific">Paenibacillus agricola</name>
    <dbReference type="NCBI Taxonomy" id="2716264"/>
    <lineage>
        <taxon>Bacteria</taxon>
        <taxon>Bacillati</taxon>
        <taxon>Bacillota</taxon>
        <taxon>Bacilli</taxon>
        <taxon>Bacillales</taxon>
        <taxon>Paenibacillaceae</taxon>
        <taxon>Paenibacillus</taxon>
    </lineage>
</organism>
<dbReference type="CDD" id="cd00130">
    <property type="entry name" value="PAS"/>
    <property type="match status" value="1"/>
</dbReference>
<dbReference type="Proteomes" id="UP001165962">
    <property type="component" value="Unassembled WGS sequence"/>
</dbReference>
<dbReference type="SMART" id="SM00091">
    <property type="entry name" value="PAS"/>
    <property type="match status" value="1"/>
</dbReference>
<dbReference type="Gene3D" id="3.30.565.10">
    <property type="entry name" value="Histidine kinase-like ATPase, C-terminal domain"/>
    <property type="match status" value="1"/>
</dbReference>
<dbReference type="SUPFAM" id="SSF55785">
    <property type="entry name" value="PYP-like sensor domain (PAS domain)"/>
    <property type="match status" value="1"/>
</dbReference>
<dbReference type="Pfam" id="PF07730">
    <property type="entry name" value="HisKA_3"/>
    <property type="match status" value="1"/>
</dbReference>
<keyword evidence="7" id="KW-0902">Two-component regulatory system</keyword>
<evidence type="ECO:0000256" key="1">
    <source>
        <dbReference type="ARBA" id="ARBA00000085"/>
    </source>
</evidence>
<dbReference type="Gene3D" id="3.30.450.20">
    <property type="entry name" value="PAS domain"/>
    <property type="match status" value="1"/>
</dbReference>
<dbReference type="InterPro" id="IPR005467">
    <property type="entry name" value="His_kinase_dom"/>
</dbReference>
<dbReference type="Pfam" id="PF02518">
    <property type="entry name" value="HATPase_c"/>
    <property type="match status" value="1"/>
</dbReference>
<dbReference type="SUPFAM" id="SSF55874">
    <property type="entry name" value="ATPase domain of HSP90 chaperone/DNA topoisomerase II/histidine kinase"/>
    <property type="match status" value="1"/>
</dbReference>
<evidence type="ECO:0000259" key="10">
    <source>
        <dbReference type="PROSITE" id="PS50112"/>
    </source>
</evidence>
<dbReference type="RefSeq" id="WP_166153100.1">
    <property type="nucleotide sequence ID" value="NZ_JAAOIW010000009.1"/>
</dbReference>
<evidence type="ECO:0000256" key="3">
    <source>
        <dbReference type="ARBA" id="ARBA00022679"/>
    </source>
</evidence>
<proteinExistence type="predicted"/>
<dbReference type="NCBIfam" id="TIGR00229">
    <property type="entry name" value="sensory_box"/>
    <property type="match status" value="1"/>
</dbReference>
<feature type="coiled-coil region" evidence="8">
    <location>
        <begin position="4"/>
        <end position="38"/>
    </location>
</feature>
<dbReference type="InterPro" id="IPR011712">
    <property type="entry name" value="Sig_transdc_His_kin_sub3_dim/P"/>
</dbReference>
<evidence type="ECO:0000259" key="9">
    <source>
        <dbReference type="PROSITE" id="PS50109"/>
    </source>
</evidence>
<dbReference type="Gene3D" id="3.30.450.40">
    <property type="match status" value="1"/>
</dbReference>
<dbReference type="InterPro" id="IPR035965">
    <property type="entry name" value="PAS-like_dom_sf"/>
</dbReference>
<reference evidence="11" key="1">
    <citation type="submission" date="2020-03" db="EMBL/GenBank/DDBJ databases">
        <title>Draft sequencing of Paenibacilllus sp. S3N08.</title>
        <authorList>
            <person name="Kim D.-U."/>
        </authorList>
    </citation>
    <scope>NUCLEOTIDE SEQUENCE</scope>
    <source>
        <strain evidence="11">S3N08</strain>
    </source>
</reference>
<dbReference type="PANTHER" id="PTHR24421">
    <property type="entry name" value="NITRATE/NITRITE SENSOR PROTEIN NARX-RELATED"/>
    <property type="match status" value="1"/>
</dbReference>
<dbReference type="CDD" id="cd16917">
    <property type="entry name" value="HATPase_UhpB-NarQ-NarX-like"/>
    <property type="match status" value="1"/>
</dbReference>
<dbReference type="InterPro" id="IPR036890">
    <property type="entry name" value="HATPase_C_sf"/>
</dbReference>
<dbReference type="InterPro" id="IPR003594">
    <property type="entry name" value="HATPase_dom"/>
</dbReference>
<dbReference type="PROSITE" id="PS50109">
    <property type="entry name" value="HIS_KIN"/>
    <property type="match status" value="1"/>
</dbReference>
<evidence type="ECO:0000256" key="4">
    <source>
        <dbReference type="ARBA" id="ARBA00022741"/>
    </source>
</evidence>
<evidence type="ECO:0000313" key="12">
    <source>
        <dbReference type="Proteomes" id="UP001165962"/>
    </source>
</evidence>
<dbReference type="InterPro" id="IPR029016">
    <property type="entry name" value="GAF-like_dom_sf"/>
</dbReference>
<evidence type="ECO:0000256" key="2">
    <source>
        <dbReference type="ARBA" id="ARBA00012438"/>
    </source>
</evidence>
<keyword evidence="6" id="KW-0067">ATP-binding</keyword>
<dbReference type="EMBL" id="JAAOIW010000009">
    <property type="protein sequence ID" value="NHN32804.1"/>
    <property type="molecule type" value="Genomic_DNA"/>
</dbReference>
<protein>
    <recommendedName>
        <fullName evidence="2">histidine kinase</fullName>
        <ecNumber evidence="2">2.7.13.3</ecNumber>
    </recommendedName>
</protein>
<feature type="domain" description="Histidine kinase" evidence="9">
    <location>
        <begin position="508"/>
        <end position="598"/>
    </location>
</feature>
<evidence type="ECO:0000256" key="6">
    <source>
        <dbReference type="ARBA" id="ARBA00022840"/>
    </source>
</evidence>
<dbReference type="Pfam" id="PF13426">
    <property type="entry name" value="PAS_9"/>
    <property type="match status" value="1"/>
</dbReference>
<dbReference type="SMART" id="SM00387">
    <property type="entry name" value="HATPase_c"/>
    <property type="match status" value="1"/>
</dbReference>
<evidence type="ECO:0000256" key="8">
    <source>
        <dbReference type="SAM" id="Coils"/>
    </source>
</evidence>
<gene>
    <name evidence="11" type="ORF">G9U52_23570</name>
</gene>
<keyword evidence="5" id="KW-0418">Kinase</keyword>
<dbReference type="EC" id="2.7.13.3" evidence="2"/>
<evidence type="ECO:0000313" key="11">
    <source>
        <dbReference type="EMBL" id="NHN32804.1"/>
    </source>
</evidence>
<keyword evidence="8" id="KW-0175">Coiled coil</keyword>
<dbReference type="PANTHER" id="PTHR24421:SF60">
    <property type="entry name" value="SENSOR HISTIDINE KINASE COMP"/>
    <property type="match status" value="1"/>
</dbReference>
<comment type="caution">
    <text evidence="11">The sequence shown here is derived from an EMBL/GenBank/DDBJ whole genome shotgun (WGS) entry which is preliminary data.</text>
</comment>
<sequence length="611" mass="70840">MKDSESLAIENQHLQEEVNQLRKRLSKSENKYRQVIEQSRRSMDINSDYLIEYLNPAGLRALGASCRIENYNRFDKSFQLAFNDMIHRKQLEESLMKSEETYRRLVELSPEPVLVHQDGIFLYMNKAALKLLGGEQPCQFIGQSIWEYLSQEYLPMLKNRMERILDGEETDLTEFVIIRMDGKLVYTESRSSLIYVNGKPSILTCLRDITLRKKNEELREEKQQKLRYSEERYYRLQRSLDRFSRDVLSVVNVGELERRLIKEVKKILKVDAVAIVECTPEGILVRCGLSSLSKRLEKALNAHNQMIITANALFHIHGGWFEKIGERQGNNIYLCIDESAEILMVQPKQVWLQTLARYVHVLYDNFLVIDNLSMDIEQIVGQPEAPPWMLRMQFTLSENERKRLSQDLHDSALQEQIVHYRQLEAIINDFEFDPPIAAKLEEIKEGLLDVIYQIRLTCNELRPPLLQEFGLVASLESLVQAEQLRNDYVIRLTANYPTEHSDDLTVAIYRIVQELLSNASKHSNATEVTLRLNTGDFCISLDYEDNGIGLNLDNLQNTYHSMGVYGIRERIRSLNGTISFSSAPNNGLKIGVKLPTLLEIYEKKENLCYTS</sequence>